<dbReference type="SUPFAM" id="SSF51905">
    <property type="entry name" value="FAD/NAD(P)-binding domain"/>
    <property type="match status" value="1"/>
</dbReference>
<feature type="region of interest" description="Disordered" evidence="2">
    <location>
        <begin position="20"/>
        <end position="41"/>
    </location>
</feature>
<proteinExistence type="inferred from homology"/>
<accession>A0AA38IQ32</accession>
<evidence type="ECO:0000256" key="2">
    <source>
        <dbReference type="SAM" id="MobiDB-lite"/>
    </source>
</evidence>
<evidence type="ECO:0000313" key="4">
    <source>
        <dbReference type="Proteomes" id="UP001168821"/>
    </source>
</evidence>
<evidence type="ECO:0008006" key="5">
    <source>
        <dbReference type="Google" id="ProtNLM"/>
    </source>
</evidence>
<sequence>MKLIHQETLKILTSVLPEQNEEFKGADSETTNGKNSSDLFQGTKQTNLDFGTYDFVIVGAGSAGSVVATRLSETDNFRILLLEAGGEENDFSNIPGLGPLL</sequence>
<dbReference type="InterPro" id="IPR036188">
    <property type="entry name" value="FAD/NAD-bd_sf"/>
</dbReference>
<dbReference type="AlphaFoldDB" id="A0AA38IQ32"/>
<dbReference type="GO" id="GO:0016491">
    <property type="term" value="F:oxidoreductase activity"/>
    <property type="evidence" value="ECO:0007669"/>
    <property type="project" value="TreeGrafter"/>
</dbReference>
<dbReference type="InterPro" id="IPR012132">
    <property type="entry name" value="GMC_OxRdtase"/>
</dbReference>
<evidence type="ECO:0000256" key="1">
    <source>
        <dbReference type="ARBA" id="ARBA00010790"/>
    </source>
</evidence>
<dbReference type="Pfam" id="PF13450">
    <property type="entry name" value="NAD_binding_8"/>
    <property type="match status" value="1"/>
</dbReference>
<reference evidence="3" key="1">
    <citation type="journal article" date="2023" name="G3 (Bethesda)">
        <title>Whole genome assemblies of Zophobas morio and Tenebrio molitor.</title>
        <authorList>
            <person name="Kaur S."/>
            <person name="Stinson S.A."/>
            <person name="diCenzo G.C."/>
        </authorList>
    </citation>
    <scope>NUCLEOTIDE SEQUENCE</scope>
    <source>
        <strain evidence="3">QUZm001</strain>
    </source>
</reference>
<name>A0AA38IQ32_9CUCU</name>
<dbReference type="PANTHER" id="PTHR11552:SF158">
    <property type="entry name" value="GH23626P-RELATED"/>
    <property type="match status" value="1"/>
</dbReference>
<dbReference type="Gene3D" id="3.50.50.60">
    <property type="entry name" value="FAD/NAD(P)-binding domain"/>
    <property type="match status" value="1"/>
</dbReference>
<keyword evidence="4" id="KW-1185">Reference proteome</keyword>
<dbReference type="GO" id="GO:0050660">
    <property type="term" value="F:flavin adenine dinucleotide binding"/>
    <property type="evidence" value="ECO:0007669"/>
    <property type="project" value="InterPro"/>
</dbReference>
<dbReference type="Proteomes" id="UP001168821">
    <property type="component" value="Unassembled WGS sequence"/>
</dbReference>
<dbReference type="EMBL" id="JALNTZ010000003">
    <property type="protein sequence ID" value="KAJ3658001.1"/>
    <property type="molecule type" value="Genomic_DNA"/>
</dbReference>
<dbReference type="PANTHER" id="PTHR11552">
    <property type="entry name" value="GLUCOSE-METHANOL-CHOLINE GMC OXIDOREDUCTASE"/>
    <property type="match status" value="1"/>
</dbReference>
<gene>
    <name evidence="3" type="ORF">Zmor_009769</name>
</gene>
<evidence type="ECO:0000313" key="3">
    <source>
        <dbReference type="EMBL" id="KAJ3658001.1"/>
    </source>
</evidence>
<feature type="compositionally biased region" description="Polar residues" evidence="2">
    <location>
        <begin position="28"/>
        <end position="41"/>
    </location>
</feature>
<comment type="similarity">
    <text evidence="1">Belongs to the GMC oxidoreductase family.</text>
</comment>
<organism evidence="3 4">
    <name type="scientific">Zophobas morio</name>
    <dbReference type="NCBI Taxonomy" id="2755281"/>
    <lineage>
        <taxon>Eukaryota</taxon>
        <taxon>Metazoa</taxon>
        <taxon>Ecdysozoa</taxon>
        <taxon>Arthropoda</taxon>
        <taxon>Hexapoda</taxon>
        <taxon>Insecta</taxon>
        <taxon>Pterygota</taxon>
        <taxon>Neoptera</taxon>
        <taxon>Endopterygota</taxon>
        <taxon>Coleoptera</taxon>
        <taxon>Polyphaga</taxon>
        <taxon>Cucujiformia</taxon>
        <taxon>Tenebrionidae</taxon>
        <taxon>Zophobas</taxon>
    </lineage>
</organism>
<protein>
    <recommendedName>
        <fullName evidence="5">Glucose-methanol-choline oxidoreductase N-terminal domain-containing protein</fullName>
    </recommendedName>
</protein>
<comment type="caution">
    <text evidence="3">The sequence shown here is derived from an EMBL/GenBank/DDBJ whole genome shotgun (WGS) entry which is preliminary data.</text>
</comment>